<accession>A0A4R6WK71</accession>
<reference evidence="3 4" key="1">
    <citation type="submission" date="2019-03" db="EMBL/GenBank/DDBJ databases">
        <title>Genomic Encyclopedia of Archaeal and Bacterial Type Strains, Phase II (KMG-II): from individual species to whole genera.</title>
        <authorList>
            <person name="Goeker M."/>
        </authorList>
    </citation>
    <scope>NUCLEOTIDE SEQUENCE [LARGE SCALE GENOMIC DNA]</scope>
    <source>
        <strain evidence="3 4">DSM 28353</strain>
    </source>
</reference>
<dbReference type="PROSITE" id="PS51257">
    <property type="entry name" value="PROKAR_LIPOPROTEIN"/>
    <property type="match status" value="1"/>
</dbReference>
<feature type="domain" description="CAAX prenyl protease 2/Lysostaphin resistance protein A-like" evidence="2">
    <location>
        <begin position="163"/>
        <end position="251"/>
    </location>
</feature>
<feature type="transmembrane region" description="Helical" evidence="1">
    <location>
        <begin position="273"/>
        <end position="296"/>
    </location>
</feature>
<organism evidence="3 4">
    <name type="scientific">Sphingobacterium yanglingense</name>
    <dbReference type="NCBI Taxonomy" id="1437280"/>
    <lineage>
        <taxon>Bacteria</taxon>
        <taxon>Pseudomonadati</taxon>
        <taxon>Bacteroidota</taxon>
        <taxon>Sphingobacteriia</taxon>
        <taxon>Sphingobacteriales</taxon>
        <taxon>Sphingobacteriaceae</taxon>
        <taxon>Sphingobacterium</taxon>
    </lineage>
</organism>
<feature type="transmembrane region" description="Helical" evidence="1">
    <location>
        <begin position="12"/>
        <end position="39"/>
    </location>
</feature>
<dbReference type="EMBL" id="SNYV01000016">
    <property type="protein sequence ID" value="TDQ76037.1"/>
    <property type="molecule type" value="Genomic_DNA"/>
</dbReference>
<evidence type="ECO:0000256" key="1">
    <source>
        <dbReference type="SAM" id="Phobius"/>
    </source>
</evidence>
<gene>
    <name evidence="3" type="ORF">CLV99_3735</name>
</gene>
<feature type="transmembrane region" description="Helical" evidence="1">
    <location>
        <begin position="163"/>
        <end position="183"/>
    </location>
</feature>
<dbReference type="RefSeq" id="WP_133585901.1">
    <property type="nucleotide sequence ID" value="NZ_SNYV01000016.1"/>
</dbReference>
<evidence type="ECO:0000313" key="3">
    <source>
        <dbReference type="EMBL" id="TDQ76037.1"/>
    </source>
</evidence>
<feature type="transmembrane region" description="Helical" evidence="1">
    <location>
        <begin position="104"/>
        <end position="122"/>
    </location>
</feature>
<feature type="transmembrane region" description="Helical" evidence="1">
    <location>
        <begin position="203"/>
        <end position="233"/>
    </location>
</feature>
<keyword evidence="1" id="KW-0812">Transmembrane</keyword>
<dbReference type="OrthoDB" id="1523022at2"/>
<dbReference type="PANTHER" id="PTHR43592">
    <property type="entry name" value="CAAX AMINO TERMINAL PROTEASE"/>
    <property type="match status" value="1"/>
</dbReference>
<dbReference type="GO" id="GO:0080120">
    <property type="term" value="P:CAAX-box protein maturation"/>
    <property type="evidence" value="ECO:0007669"/>
    <property type="project" value="UniProtKB-ARBA"/>
</dbReference>
<proteinExistence type="predicted"/>
<name>A0A4R6WK71_9SPHI</name>
<evidence type="ECO:0000313" key="4">
    <source>
        <dbReference type="Proteomes" id="UP000295292"/>
    </source>
</evidence>
<keyword evidence="4" id="KW-1185">Reference proteome</keyword>
<dbReference type="AlphaFoldDB" id="A0A4R6WK71"/>
<feature type="transmembrane region" description="Helical" evidence="1">
    <location>
        <begin position="239"/>
        <end position="261"/>
    </location>
</feature>
<dbReference type="Pfam" id="PF02517">
    <property type="entry name" value="Rce1-like"/>
    <property type="match status" value="1"/>
</dbReference>
<dbReference type="Proteomes" id="UP000295292">
    <property type="component" value="Unassembled WGS sequence"/>
</dbReference>
<protein>
    <recommendedName>
        <fullName evidence="2">CAAX prenyl protease 2/Lysostaphin resistance protein A-like domain-containing protein</fullName>
    </recommendedName>
</protein>
<dbReference type="InterPro" id="IPR003675">
    <property type="entry name" value="Rce1/LyrA-like_dom"/>
</dbReference>
<keyword evidence="1" id="KW-1133">Transmembrane helix</keyword>
<dbReference type="GO" id="GO:0004175">
    <property type="term" value="F:endopeptidase activity"/>
    <property type="evidence" value="ECO:0007669"/>
    <property type="project" value="UniProtKB-ARBA"/>
</dbReference>
<sequence>MNQYLGRPNGPWSSLLILLGLTLACSVVVQSLTLVFGVFSNGGLAEVLQSDGSLSSFSNRPFFLYALLIASSFGTFLLPAFILQKLEPYYNYFPTENKKFGMSYLIAVAILFAFGPIMQLIGDANAKMTLPDSLSGIETWMRLQEDSMAELTKNIVMVDRWELLLVNIVVMAIMPAIAEEYYFRGSLMHIIQRLVKNYHITVWLSAIIFSAIHVQFFGFFPRMILGVFFGYMFVWTQNIWIPILAHFVNNATVAILAFVYTRQGKTYADLQSYDSYSIFVYIGGFILTVLLGIWFYKISKQKQANGERLEKNTSI</sequence>
<feature type="transmembrane region" description="Helical" evidence="1">
    <location>
        <begin position="62"/>
        <end position="83"/>
    </location>
</feature>
<keyword evidence="1" id="KW-0472">Membrane</keyword>
<dbReference type="PANTHER" id="PTHR43592:SF15">
    <property type="entry name" value="CAAX AMINO TERMINAL PROTEASE FAMILY PROTEIN"/>
    <property type="match status" value="1"/>
</dbReference>
<comment type="caution">
    <text evidence="3">The sequence shown here is derived from an EMBL/GenBank/DDBJ whole genome shotgun (WGS) entry which is preliminary data.</text>
</comment>
<evidence type="ECO:0000259" key="2">
    <source>
        <dbReference type="Pfam" id="PF02517"/>
    </source>
</evidence>